<keyword evidence="2" id="KW-1185">Reference proteome</keyword>
<sequence>MAAEETESVPPEQIEDGDVICDQLGKRWLTVSEITVDDNHVFAFYGGGPDDRMAFEESELVRRRSH</sequence>
<proteinExistence type="predicted"/>
<evidence type="ECO:0000313" key="2">
    <source>
        <dbReference type="Proteomes" id="UP001206639"/>
    </source>
</evidence>
<name>A0ABT2MKB8_9MYCO</name>
<reference evidence="2" key="1">
    <citation type="submission" date="2023-07" db="EMBL/GenBank/DDBJ databases">
        <authorList>
            <person name="Deng Y."/>
            <person name="Zhang Y.-Q."/>
        </authorList>
    </citation>
    <scope>NUCLEOTIDE SEQUENCE [LARGE SCALE GENOMIC DNA]</scope>
    <source>
        <strain evidence="2">CPCC 205710</strain>
    </source>
</reference>
<accession>A0ABT2MKB8</accession>
<evidence type="ECO:0008006" key="3">
    <source>
        <dbReference type="Google" id="ProtNLM"/>
    </source>
</evidence>
<protein>
    <recommendedName>
        <fullName evidence="3">DUF4178 domain-containing protein</fullName>
    </recommendedName>
</protein>
<evidence type="ECO:0000313" key="1">
    <source>
        <dbReference type="EMBL" id="MCT7661426.1"/>
    </source>
</evidence>
<dbReference type="EMBL" id="JAODWD010000006">
    <property type="protein sequence ID" value="MCT7661426.1"/>
    <property type="molecule type" value="Genomic_DNA"/>
</dbReference>
<dbReference type="Proteomes" id="UP001206639">
    <property type="component" value="Unassembled WGS sequence"/>
</dbReference>
<organism evidence="1 2">
    <name type="scientific">Mycobacterium deserti</name>
    <dbReference type="NCBI Taxonomy" id="2978347"/>
    <lineage>
        <taxon>Bacteria</taxon>
        <taxon>Bacillati</taxon>
        <taxon>Actinomycetota</taxon>
        <taxon>Actinomycetes</taxon>
        <taxon>Mycobacteriales</taxon>
        <taxon>Mycobacteriaceae</taxon>
        <taxon>Mycobacterium</taxon>
    </lineage>
</organism>
<comment type="caution">
    <text evidence="1">The sequence shown here is derived from an EMBL/GenBank/DDBJ whole genome shotgun (WGS) entry which is preliminary data.</text>
</comment>
<gene>
    <name evidence="1" type="ORF">N4S67_23750</name>
</gene>
<dbReference type="RefSeq" id="WP_260995488.1">
    <property type="nucleotide sequence ID" value="NZ_JAODWD010000006.1"/>
</dbReference>